<dbReference type="Proteomes" id="UP000245383">
    <property type="component" value="Unassembled WGS sequence"/>
</dbReference>
<dbReference type="GO" id="GO:0140082">
    <property type="term" value="F:SUMO-ubiquitin ligase activity"/>
    <property type="evidence" value="ECO:0007669"/>
    <property type="project" value="TreeGrafter"/>
</dbReference>
<name>A0A2T9YQW9_9FUNG</name>
<dbReference type="PANTHER" id="PTHR47094:SF1">
    <property type="entry name" value="RING-TYPE E3 UBIQUITIN TRANSFERASE"/>
    <property type="match status" value="1"/>
</dbReference>
<dbReference type="PROSITE" id="PS50089">
    <property type="entry name" value="ZF_RING_2"/>
    <property type="match status" value="1"/>
</dbReference>
<keyword evidence="3" id="KW-0862">Zinc</keyword>
<dbReference type="Gene3D" id="3.30.40.10">
    <property type="entry name" value="Zinc/RING finger domain, C3HC4 (zinc finger)"/>
    <property type="match status" value="1"/>
</dbReference>
<dbReference type="AlphaFoldDB" id="A0A2T9YQW9"/>
<keyword evidence="1" id="KW-0479">Metal-binding</keyword>
<dbReference type="GO" id="GO:0061630">
    <property type="term" value="F:ubiquitin protein ligase activity"/>
    <property type="evidence" value="ECO:0007669"/>
    <property type="project" value="InterPro"/>
</dbReference>
<dbReference type="GO" id="GO:0033768">
    <property type="term" value="C:SUMO-targeted ubiquitin ligase complex"/>
    <property type="evidence" value="ECO:0007669"/>
    <property type="project" value="TreeGrafter"/>
</dbReference>
<dbReference type="InterPro" id="IPR049627">
    <property type="entry name" value="SLX8"/>
</dbReference>
<evidence type="ECO:0000256" key="4">
    <source>
        <dbReference type="PROSITE-ProRule" id="PRU00175"/>
    </source>
</evidence>
<dbReference type="SUPFAM" id="SSF57850">
    <property type="entry name" value="RING/U-box"/>
    <property type="match status" value="1"/>
</dbReference>
<dbReference type="OrthoDB" id="6270329at2759"/>
<evidence type="ECO:0000256" key="5">
    <source>
        <dbReference type="SAM" id="MobiDB-lite"/>
    </source>
</evidence>
<protein>
    <recommendedName>
        <fullName evidence="6">RING-type domain-containing protein</fullName>
    </recommendedName>
</protein>
<dbReference type="InterPro" id="IPR013083">
    <property type="entry name" value="Znf_RING/FYVE/PHD"/>
</dbReference>
<dbReference type="GO" id="GO:0006511">
    <property type="term" value="P:ubiquitin-dependent protein catabolic process"/>
    <property type="evidence" value="ECO:0007669"/>
    <property type="project" value="TreeGrafter"/>
</dbReference>
<gene>
    <name evidence="7" type="ORF">BB561_002311</name>
</gene>
<dbReference type="GO" id="GO:0032183">
    <property type="term" value="F:SUMO binding"/>
    <property type="evidence" value="ECO:0007669"/>
    <property type="project" value="TreeGrafter"/>
</dbReference>
<reference evidence="7 8" key="1">
    <citation type="journal article" date="2018" name="MBio">
        <title>Comparative Genomics Reveals the Core Gene Toolbox for the Fungus-Insect Symbiosis.</title>
        <authorList>
            <person name="Wang Y."/>
            <person name="Stata M."/>
            <person name="Wang W."/>
            <person name="Stajich J.E."/>
            <person name="White M.M."/>
            <person name="Moncalvo J.M."/>
        </authorList>
    </citation>
    <scope>NUCLEOTIDE SEQUENCE [LARGE SCALE GENOMIC DNA]</scope>
    <source>
        <strain evidence="7 8">SWE-8-4</strain>
    </source>
</reference>
<comment type="caution">
    <text evidence="7">The sequence shown here is derived from an EMBL/GenBank/DDBJ whole genome shotgun (WGS) entry which is preliminary data.</text>
</comment>
<dbReference type="SMART" id="SM00184">
    <property type="entry name" value="RING"/>
    <property type="match status" value="1"/>
</dbReference>
<dbReference type="STRING" id="133385.A0A2T9YQW9"/>
<dbReference type="InterPro" id="IPR001841">
    <property type="entry name" value="Znf_RING"/>
</dbReference>
<dbReference type="PROSITE" id="PS00518">
    <property type="entry name" value="ZF_RING_1"/>
    <property type="match status" value="1"/>
</dbReference>
<evidence type="ECO:0000313" key="8">
    <source>
        <dbReference type="Proteomes" id="UP000245383"/>
    </source>
</evidence>
<evidence type="ECO:0000256" key="3">
    <source>
        <dbReference type="ARBA" id="ARBA00022833"/>
    </source>
</evidence>
<dbReference type="Pfam" id="PF13920">
    <property type="entry name" value="zf-C3HC4_3"/>
    <property type="match status" value="1"/>
</dbReference>
<keyword evidence="2 4" id="KW-0863">Zinc-finger</keyword>
<evidence type="ECO:0000256" key="2">
    <source>
        <dbReference type="ARBA" id="ARBA00022771"/>
    </source>
</evidence>
<feature type="domain" description="RING-type" evidence="6">
    <location>
        <begin position="70"/>
        <end position="109"/>
    </location>
</feature>
<organism evidence="7 8">
    <name type="scientific">Smittium simulii</name>
    <dbReference type="NCBI Taxonomy" id="133385"/>
    <lineage>
        <taxon>Eukaryota</taxon>
        <taxon>Fungi</taxon>
        <taxon>Fungi incertae sedis</taxon>
        <taxon>Zoopagomycota</taxon>
        <taxon>Kickxellomycotina</taxon>
        <taxon>Harpellomycetes</taxon>
        <taxon>Harpellales</taxon>
        <taxon>Legeriomycetaceae</taxon>
        <taxon>Smittium</taxon>
    </lineage>
</organism>
<dbReference type="GO" id="GO:0008270">
    <property type="term" value="F:zinc ion binding"/>
    <property type="evidence" value="ECO:0007669"/>
    <property type="project" value="UniProtKB-KW"/>
</dbReference>
<dbReference type="PANTHER" id="PTHR47094">
    <property type="entry name" value="ELFLESS, ISOFORM B"/>
    <property type="match status" value="1"/>
</dbReference>
<evidence type="ECO:0000256" key="1">
    <source>
        <dbReference type="ARBA" id="ARBA00022723"/>
    </source>
</evidence>
<feature type="region of interest" description="Disordered" evidence="5">
    <location>
        <begin position="1"/>
        <end position="23"/>
    </location>
</feature>
<dbReference type="EMBL" id="MBFR01000077">
    <property type="protein sequence ID" value="PVU94722.1"/>
    <property type="molecule type" value="Genomic_DNA"/>
</dbReference>
<keyword evidence="8" id="KW-1185">Reference proteome</keyword>
<dbReference type="InterPro" id="IPR017907">
    <property type="entry name" value="Znf_RING_CS"/>
</dbReference>
<proteinExistence type="predicted"/>
<evidence type="ECO:0000259" key="6">
    <source>
        <dbReference type="PROSITE" id="PS50089"/>
    </source>
</evidence>
<sequence length="134" mass="14883">MSSSETVVINVEESPQKRQRAGNQELDGIVTVVSSPELRTTMKTRSGLEDDSKVLAPVPPSTKRRAVFKCMVCLDRPVNSVLVRPCGHLFCEECILTAMQAAKKCPVCRQEISLKSLVSFQFRIRPNSQPEPLP</sequence>
<accession>A0A2T9YQW9</accession>
<evidence type="ECO:0000313" key="7">
    <source>
        <dbReference type="EMBL" id="PVU94722.1"/>
    </source>
</evidence>